<proteinExistence type="predicted"/>
<organism evidence="2 3">
    <name type="scientific">Candidatus Acididesulfobacter diazotrophicus</name>
    <dbReference type="NCBI Taxonomy" id="2597226"/>
    <lineage>
        <taxon>Bacteria</taxon>
        <taxon>Deltaproteobacteria</taxon>
        <taxon>Candidatus Acidulodesulfobacterales</taxon>
        <taxon>Candidatus Acididesulfobacter</taxon>
    </lineage>
</organism>
<evidence type="ECO:0000313" key="3">
    <source>
        <dbReference type="Proteomes" id="UP000319296"/>
    </source>
</evidence>
<dbReference type="SUPFAM" id="SSF53335">
    <property type="entry name" value="S-adenosyl-L-methionine-dependent methyltransferases"/>
    <property type="match status" value="1"/>
</dbReference>
<dbReference type="CDD" id="cd02440">
    <property type="entry name" value="AdoMet_MTases"/>
    <property type="match status" value="1"/>
</dbReference>
<reference evidence="2 3" key="1">
    <citation type="journal article" date="2019" name="ISME J.">
        <title>Insights into ecological role of a new deltaproteobacterial order Candidatus Acidulodesulfobacterales by metagenomics and metatranscriptomics.</title>
        <authorList>
            <person name="Tan S."/>
            <person name="Liu J."/>
            <person name="Fang Y."/>
            <person name="Hedlund B.P."/>
            <person name="Lian Z.H."/>
            <person name="Huang L.Y."/>
            <person name="Li J.T."/>
            <person name="Huang L.N."/>
            <person name="Li W.J."/>
            <person name="Jiang H.C."/>
            <person name="Dong H.L."/>
            <person name="Shu W.S."/>
        </authorList>
    </citation>
    <scope>NUCLEOTIDE SEQUENCE [LARGE SCALE GENOMIC DNA]</scope>
    <source>
        <strain evidence="2">AP1</strain>
    </source>
</reference>
<dbReference type="Proteomes" id="UP000319296">
    <property type="component" value="Unassembled WGS sequence"/>
</dbReference>
<evidence type="ECO:0000259" key="1">
    <source>
        <dbReference type="Pfam" id="PF08241"/>
    </source>
</evidence>
<dbReference type="Pfam" id="PF08241">
    <property type="entry name" value="Methyltransf_11"/>
    <property type="match status" value="1"/>
</dbReference>
<accession>A0A519BNM0</accession>
<keyword evidence="2" id="KW-0808">Transferase</keyword>
<dbReference type="InterPro" id="IPR013216">
    <property type="entry name" value="Methyltransf_11"/>
</dbReference>
<dbReference type="InterPro" id="IPR029063">
    <property type="entry name" value="SAM-dependent_MTases_sf"/>
</dbReference>
<name>A0A519BNM0_9DELT</name>
<keyword evidence="2" id="KW-0489">Methyltransferase</keyword>
<dbReference type="AlphaFoldDB" id="A0A519BNM0"/>
<dbReference type="GO" id="GO:0032259">
    <property type="term" value="P:methylation"/>
    <property type="evidence" value="ECO:0007669"/>
    <property type="project" value="UniProtKB-KW"/>
</dbReference>
<gene>
    <name evidence="2" type="ORF">EVG15_03415</name>
</gene>
<dbReference type="PANTHER" id="PTHR43861:SF6">
    <property type="entry name" value="METHYLTRANSFERASE TYPE 11"/>
    <property type="match status" value="1"/>
</dbReference>
<dbReference type="PANTHER" id="PTHR43861">
    <property type="entry name" value="TRANS-ACONITATE 2-METHYLTRANSFERASE-RELATED"/>
    <property type="match status" value="1"/>
</dbReference>
<dbReference type="EMBL" id="SGBB01000004">
    <property type="protein sequence ID" value="RZD18874.1"/>
    <property type="molecule type" value="Genomic_DNA"/>
</dbReference>
<protein>
    <submittedName>
        <fullName evidence="2">Class I SAM-dependent methyltransferase</fullName>
    </submittedName>
</protein>
<evidence type="ECO:0000313" key="2">
    <source>
        <dbReference type="EMBL" id="RZD18874.1"/>
    </source>
</evidence>
<sequence>MNIDKNKIKKNFSNSHQYDSAISYHKITLEIITSDILDFILKYYADNANNGCVKKLNILDAGCGTGNGLLYIKNKINRNHAGDFNFLYLGIDLALGALKRGKLKFKTNGISNEHLCCSDCEDMPIKNKTINIVFSNMVLHWLNKPIGFVKSVKNSLNLNNDNLFICSFLSEGTLKELNLCYDEYLSNDNTRSIALHKFPDANHIKNLLVSQGFIIEEFKIIEYKEYADTALELLKKINIIGAKNSVNNTAGVNSLNHPISRTDNTDHDNKFNENYEIKINKNYDNKNNNKSLCLSKHSRYLILKKVLKDYENKYTNIEKNVFASYNLAYIKAKINKH</sequence>
<dbReference type="Gene3D" id="3.40.50.150">
    <property type="entry name" value="Vaccinia Virus protein VP39"/>
    <property type="match status" value="1"/>
</dbReference>
<dbReference type="GO" id="GO:0008757">
    <property type="term" value="F:S-adenosylmethionine-dependent methyltransferase activity"/>
    <property type="evidence" value="ECO:0007669"/>
    <property type="project" value="InterPro"/>
</dbReference>
<feature type="domain" description="Methyltransferase type 11" evidence="1">
    <location>
        <begin position="59"/>
        <end position="156"/>
    </location>
</feature>
<comment type="caution">
    <text evidence="2">The sequence shown here is derived from an EMBL/GenBank/DDBJ whole genome shotgun (WGS) entry which is preliminary data.</text>
</comment>